<accession>A0A093V7I6</accession>
<name>A0A093V7I6_TALMA</name>
<dbReference type="Pfam" id="PF13561">
    <property type="entry name" value="adh_short_C2"/>
    <property type="match status" value="1"/>
</dbReference>
<organism evidence="1">
    <name type="scientific">Talaromyces marneffei PM1</name>
    <dbReference type="NCBI Taxonomy" id="1077442"/>
    <lineage>
        <taxon>Eukaryota</taxon>
        <taxon>Fungi</taxon>
        <taxon>Dikarya</taxon>
        <taxon>Ascomycota</taxon>
        <taxon>Pezizomycotina</taxon>
        <taxon>Eurotiomycetes</taxon>
        <taxon>Eurotiomycetidae</taxon>
        <taxon>Eurotiales</taxon>
        <taxon>Trichocomaceae</taxon>
        <taxon>Talaromyces</taxon>
        <taxon>Talaromyces sect. Talaromyces</taxon>
    </lineage>
</organism>
<sequence>SDSSPTKRRGCLEKRPWRGNYHKHFIDHWRLGSSELCHYAPAKAALLGTIETTINRENLDERHTRVRMASRVPLGRLGTLEDVAGTVIHFASDELSGYVTRQWMLVDGG</sequence>
<dbReference type="EMBL" id="JPOX01000041">
    <property type="protein sequence ID" value="KFX42696.1"/>
    <property type="molecule type" value="Genomic_DNA"/>
</dbReference>
<dbReference type="InterPro" id="IPR036291">
    <property type="entry name" value="NAD(P)-bd_dom_sf"/>
</dbReference>
<dbReference type="SUPFAM" id="SSF51735">
    <property type="entry name" value="NAD(P)-binding Rossmann-fold domains"/>
    <property type="match status" value="1"/>
</dbReference>
<evidence type="ECO:0000313" key="1">
    <source>
        <dbReference type="EMBL" id="KFX42696.1"/>
    </source>
</evidence>
<dbReference type="PRINTS" id="PR00081">
    <property type="entry name" value="GDHRDH"/>
</dbReference>
<comment type="caution">
    <text evidence="1">The sequence shown here is derived from an EMBL/GenBank/DDBJ whole genome shotgun (WGS) entry which is preliminary data.</text>
</comment>
<gene>
    <name evidence="1" type="ORF">GQ26_0410050</name>
</gene>
<feature type="non-terminal residue" evidence="1">
    <location>
        <position position="1"/>
    </location>
</feature>
<dbReference type="AlphaFoldDB" id="A0A093V7I6"/>
<dbReference type="HOGENOM" id="CLU_2190373_0_0_1"/>
<proteinExistence type="predicted"/>
<reference evidence="1" key="2">
    <citation type="journal article" date="2014" name="PLoS Genet.">
        <title>Signature gene expression reveals novel clues to the molecular mechanisms of dimorphic transition in Penicillium marneffei.</title>
        <authorList>
            <person name="Yang E."/>
            <person name="Wang G."/>
            <person name="Cai J."/>
            <person name="Woo P.C."/>
            <person name="Lau S.K."/>
            <person name="Yuen K.-Y."/>
            <person name="Chow W.-N."/>
            <person name="Lin X."/>
        </authorList>
    </citation>
    <scope>NUCLEOTIDE SEQUENCE</scope>
    <source>
        <strain evidence="1">PM1</strain>
    </source>
</reference>
<protein>
    <submittedName>
        <fullName evidence="1">L-rhamnose-1-dehydrogenase</fullName>
    </submittedName>
</protein>
<dbReference type="Gene3D" id="3.40.50.720">
    <property type="entry name" value="NAD(P)-binding Rossmann-like Domain"/>
    <property type="match status" value="1"/>
</dbReference>
<reference key="1">
    <citation type="journal article" date="2014" name="PLoS Genet.">
        <title>Signature Gene Expression Reveals Novel Clues to the Molecular Mechanisms of Dimorphic Transition in Penicillium marneffei.</title>
        <authorList>
            <person name="Yang E."/>
            <person name="Wang G."/>
            <person name="Cai J."/>
            <person name="Woo P.C."/>
            <person name="Lau S.K."/>
            <person name="Yuen K.-Y."/>
            <person name="Chow W.-N."/>
            <person name="Lin X."/>
        </authorList>
    </citation>
    <scope>NUCLEOTIDE SEQUENCE [LARGE SCALE GENOMIC DNA]</scope>
    <source>
        <strain>PM1</strain>
    </source>
</reference>
<dbReference type="InterPro" id="IPR002347">
    <property type="entry name" value="SDR_fam"/>
</dbReference>